<dbReference type="AlphaFoldDB" id="A0A3N4IBP2"/>
<gene>
    <name evidence="2" type="ORF">BJ508DRAFT_342660</name>
</gene>
<keyword evidence="3" id="KW-1185">Reference proteome</keyword>
<name>A0A3N4IBP2_ASCIM</name>
<keyword evidence="1" id="KW-0732">Signal</keyword>
<proteinExistence type="predicted"/>
<dbReference type="EMBL" id="ML119664">
    <property type="protein sequence ID" value="RPA83515.1"/>
    <property type="molecule type" value="Genomic_DNA"/>
</dbReference>
<reference evidence="2 3" key="1">
    <citation type="journal article" date="2018" name="Nat. Ecol. Evol.">
        <title>Pezizomycetes genomes reveal the molecular basis of ectomycorrhizal truffle lifestyle.</title>
        <authorList>
            <person name="Murat C."/>
            <person name="Payen T."/>
            <person name="Noel B."/>
            <person name="Kuo A."/>
            <person name="Morin E."/>
            <person name="Chen J."/>
            <person name="Kohler A."/>
            <person name="Krizsan K."/>
            <person name="Balestrini R."/>
            <person name="Da Silva C."/>
            <person name="Montanini B."/>
            <person name="Hainaut M."/>
            <person name="Levati E."/>
            <person name="Barry K.W."/>
            <person name="Belfiori B."/>
            <person name="Cichocki N."/>
            <person name="Clum A."/>
            <person name="Dockter R.B."/>
            <person name="Fauchery L."/>
            <person name="Guy J."/>
            <person name="Iotti M."/>
            <person name="Le Tacon F."/>
            <person name="Lindquist E.A."/>
            <person name="Lipzen A."/>
            <person name="Malagnac F."/>
            <person name="Mello A."/>
            <person name="Molinier V."/>
            <person name="Miyauchi S."/>
            <person name="Poulain J."/>
            <person name="Riccioni C."/>
            <person name="Rubini A."/>
            <person name="Sitrit Y."/>
            <person name="Splivallo R."/>
            <person name="Traeger S."/>
            <person name="Wang M."/>
            <person name="Zifcakova L."/>
            <person name="Wipf D."/>
            <person name="Zambonelli A."/>
            <person name="Paolocci F."/>
            <person name="Nowrousian M."/>
            <person name="Ottonello S."/>
            <person name="Baldrian P."/>
            <person name="Spatafora J.W."/>
            <person name="Henrissat B."/>
            <person name="Nagy L.G."/>
            <person name="Aury J.M."/>
            <person name="Wincker P."/>
            <person name="Grigoriev I.V."/>
            <person name="Bonfante P."/>
            <person name="Martin F.M."/>
        </authorList>
    </citation>
    <scope>NUCLEOTIDE SEQUENCE [LARGE SCALE GENOMIC DNA]</scope>
    <source>
        <strain evidence="2 3">RN42</strain>
    </source>
</reference>
<evidence type="ECO:0000256" key="1">
    <source>
        <dbReference type="SAM" id="SignalP"/>
    </source>
</evidence>
<organism evidence="2 3">
    <name type="scientific">Ascobolus immersus RN42</name>
    <dbReference type="NCBI Taxonomy" id="1160509"/>
    <lineage>
        <taxon>Eukaryota</taxon>
        <taxon>Fungi</taxon>
        <taxon>Dikarya</taxon>
        <taxon>Ascomycota</taxon>
        <taxon>Pezizomycotina</taxon>
        <taxon>Pezizomycetes</taxon>
        <taxon>Pezizales</taxon>
        <taxon>Ascobolaceae</taxon>
        <taxon>Ascobolus</taxon>
    </lineage>
</organism>
<feature type="chain" id="PRO_5018111411" evidence="1">
    <location>
        <begin position="18"/>
        <end position="155"/>
    </location>
</feature>
<evidence type="ECO:0000313" key="3">
    <source>
        <dbReference type="Proteomes" id="UP000275078"/>
    </source>
</evidence>
<sequence length="155" mass="16936">MHLHILIPTILASFALAAPQPFHQPTNRQSVAYVEPIIYHPHPSPQPFHDKGHSTPLVKRTETPIVMKRDMSGGIKRKNAGPANWKSVGLPLSGAGKLKKRDLVGQQPRFPIGLPEGGMREERVNERGGWGGWFGKKIGGDSEGGEMEFGLGNGY</sequence>
<accession>A0A3N4IBP2</accession>
<evidence type="ECO:0000313" key="2">
    <source>
        <dbReference type="EMBL" id="RPA83515.1"/>
    </source>
</evidence>
<protein>
    <submittedName>
        <fullName evidence="2">Uncharacterized protein</fullName>
    </submittedName>
</protein>
<feature type="signal peptide" evidence="1">
    <location>
        <begin position="1"/>
        <end position="17"/>
    </location>
</feature>
<dbReference type="Proteomes" id="UP000275078">
    <property type="component" value="Unassembled WGS sequence"/>
</dbReference>